<evidence type="ECO:0000313" key="2">
    <source>
        <dbReference type="EMBL" id="KAG0575924.1"/>
    </source>
</evidence>
<accession>A0A8T0HXU1</accession>
<protein>
    <submittedName>
        <fullName evidence="2">Uncharacterized protein</fullName>
    </submittedName>
</protein>
<evidence type="ECO:0000313" key="3">
    <source>
        <dbReference type="Proteomes" id="UP000822688"/>
    </source>
</evidence>
<evidence type="ECO:0000256" key="1">
    <source>
        <dbReference type="SAM" id="MobiDB-lite"/>
    </source>
</evidence>
<gene>
    <name evidence="2" type="ORF">KC19_5G040500</name>
</gene>
<dbReference type="EMBL" id="CM026425">
    <property type="protein sequence ID" value="KAG0575924.1"/>
    <property type="molecule type" value="Genomic_DNA"/>
</dbReference>
<dbReference type="AlphaFoldDB" id="A0A8T0HXU1"/>
<comment type="caution">
    <text evidence="2">The sequence shown here is derived from an EMBL/GenBank/DDBJ whole genome shotgun (WGS) entry which is preliminary data.</text>
</comment>
<organism evidence="2 3">
    <name type="scientific">Ceratodon purpureus</name>
    <name type="common">Fire moss</name>
    <name type="synonym">Dicranum purpureum</name>
    <dbReference type="NCBI Taxonomy" id="3225"/>
    <lineage>
        <taxon>Eukaryota</taxon>
        <taxon>Viridiplantae</taxon>
        <taxon>Streptophyta</taxon>
        <taxon>Embryophyta</taxon>
        <taxon>Bryophyta</taxon>
        <taxon>Bryophytina</taxon>
        <taxon>Bryopsida</taxon>
        <taxon>Dicranidae</taxon>
        <taxon>Pseudoditrichales</taxon>
        <taxon>Ditrichaceae</taxon>
        <taxon>Ceratodon</taxon>
    </lineage>
</organism>
<feature type="compositionally biased region" description="Basic and acidic residues" evidence="1">
    <location>
        <begin position="70"/>
        <end position="83"/>
    </location>
</feature>
<sequence>MTQPIANPPIPRNDPDHIAHTQFCKHPTDLITAIPKTQTPPPRPATKTSYSQTHNRPFNPKTPLPSHRTQSVEHEPSRAHEEAPTSDTKGITQPYTNRNIKYYLPA</sequence>
<reference evidence="2" key="1">
    <citation type="submission" date="2020-06" db="EMBL/GenBank/DDBJ databases">
        <title>WGS assembly of Ceratodon purpureus strain R40.</title>
        <authorList>
            <person name="Carey S.B."/>
            <person name="Jenkins J."/>
            <person name="Shu S."/>
            <person name="Lovell J.T."/>
            <person name="Sreedasyam A."/>
            <person name="Maumus F."/>
            <person name="Tiley G.P."/>
            <person name="Fernandez-Pozo N."/>
            <person name="Barry K."/>
            <person name="Chen C."/>
            <person name="Wang M."/>
            <person name="Lipzen A."/>
            <person name="Daum C."/>
            <person name="Saski C.A."/>
            <person name="Payton A.C."/>
            <person name="Mcbreen J.C."/>
            <person name="Conrad R.E."/>
            <person name="Kollar L.M."/>
            <person name="Olsson S."/>
            <person name="Huttunen S."/>
            <person name="Landis J.B."/>
            <person name="Wickett N.J."/>
            <person name="Johnson M.G."/>
            <person name="Rensing S.A."/>
            <person name="Grimwood J."/>
            <person name="Schmutz J."/>
            <person name="Mcdaniel S.F."/>
        </authorList>
    </citation>
    <scope>NUCLEOTIDE SEQUENCE</scope>
    <source>
        <strain evidence="2">R40</strain>
    </source>
</reference>
<proteinExistence type="predicted"/>
<feature type="region of interest" description="Disordered" evidence="1">
    <location>
        <begin position="1"/>
        <end position="106"/>
    </location>
</feature>
<dbReference type="Proteomes" id="UP000822688">
    <property type="component" value="Chromosome 5"/>
</dbReference>
<feature type="compositionally biased region" description="Polar residues" evidence="1">
    <location>
        <begin position="46"/>
        <end position="56"/>
    </location>
</feature>
<feature type="compositionally biased region" description="Polar residues" evidence="1">
    <location>
        <begin position="85"/>
        <end position="99"/>
    </location>
</feature>
<feature type="compositionally biased region" description="Pro residues" evidence="1">
    <location>
        <begin position="1"/>
        <end position="12"/>
    </location>
</feature>
<name>A0A8T0HXU1_CERPU</name>
<keyword evidence="3" id="KW-1185">Reference proteome</keyword>